<dbReference type="Proteomes" id="UP000055024">
    <property type="component" value="Unassembled WGS sequence"/>
</dbReference>
<reference evidence="1 2" key="1">
    <citation type="submission" date="2015-01" db="EMBL/GenBank/DDBJ databases">
        <title>Evolution of Trichinella species and genotypes.</title>
        <authorList>
            <person name="Korhonen P.K."/>
            <person name="Edoardo P."/>
            <person name="Giuseppe L.R."/>
            <person name="Gasser R.B."/>
        </authorList>
    </citation>
    <scope>NUCLEOTIDE SEQUENCE [LARGE SCALE GENOMIC DNA]</scope>
    <source>
        <strain evidence="1">ISS1029</strain>
    </source>
</reference>
<evidence type="ECO:0000313" key="2">
    <source>
        <dbReference type="Proteomes" id="UP000055024"/>
    </source>
</evidence>
<keyword evidence="2" id="KW-1185">Reference proteome</keyword>
<accession>A0A0V1GJE0</accession>
<dbReference type="AlphaFoldDB" id="A0A0V1GJE0"/>
<comment type="caution">
    <text evidence="1">The sequence shown here is derived from an EMBL/GenBank/DDBJ whole genome shotgun (WGS) entry which is preliminary data.</text>
</comment>
<name>A0A0V1GJE0_9BILA</name>
<dbReference type="EMBL" id="JYDP01001404">
    <property type="protein sequence ID" value="KRY98381.1"/>
    <property type="molecule type" value="Genomic_DNA"/>
</dbReference>
<evidence type="ECO:0000313" key="1">
    <source>
        <dbReference type="EMBL" id="KRY98381.1"/>
    </source>
</evidence>
<organism evidence="1 2">
    <name type="scientific">Trichinella zimbabwensis</name>
    <dbReference type="NCBI Taxonomy" id="268475"/>
    <lineage>
        <taxon>Eukaryota</taxon>
        <taxon>Metazoa</taxon>
        <taxon>Ecdysozoa</taxon>
        <taxon>Nematoda</taxon>
        <taxon>Enoplea</taxon>
        <taxon>Dorylaimia</taxon>
        <taxon>Trichinellida</taxon>
        <taxon>Trichinellidae</taxon>
        <taxon>Trichinella</taxon>
    </lineage>
</organism>
<proteinExistence type="predicted"/>
<sequence length="95" mass="11255">MSFLALFRGESSTIWVSTGRFSRKLSEMSFLALFRVNQAQFGERSTIWVIPGRFSRKLYEMLFFALFRVNQAQFVASQCDYRKNYMKYCFSHFSG</sequence>
<gene>
    <name evidence="1" type="ORF">T11_8245</name>
</gene>
<protein>
    <submittedName>
        <fullName evidence="1">Uncharacterized protein</fullName>
    </submittedName>
</protein>